<evidence type="ECO:0000313" key="2">
    <source>
        <dbReference type="Proteomes" id="UP000011976"/>
    </source>
</evidence>
<gene>
    <name evidence="1" type="ORF">PANT_12c00087</name>
</gene>
<dbReference type="Proteomes" id="UP000011976">
    <property type="component" value="Unassembled WGS sequence"/>
</dbReference>
<accession>M9LWH6</accession>
<dbReference type="EMBL" id="DF196778">
    <property type="protein sequence ID" value="GAC74679.1"/>
    <property type="molecule type" value="Genomic_DNA"/>
</dbReference>
<sequence>MAANPLPEEEGYNFLSDVGSMTWDSLESARDYILEAANRANLSLRQTEWRPARGRAVYKCSFSRRGPCQFRIVITRERTAGERFTCTASGQHIGHDEGEPFRVRRQRPALSQWVRQQILSFDQILRRPGMQPIVLNSLQQHGLGPTVFRHIDIMPVDPATIGGHISLDRWYEGNGDGYEALDLIFNRGDSFVDIGLYVAQHLAEYEEIYGSASHFFLDAITALNEENTSVMSDDMAQFMVDRMGQALILCQVDPDIPGDSEITTLVPRFFPENGCTIANRCLINHQGGWSVGDWSLAGRSDGFVPLHGLPVFNSFWRERFWAKRNSAALVSGFGLWGVYASHDPFRNRPDLVR</sequence>
<proteinExistence type="predicted"/>
<protein>
    <submittedName>
        <fullName evidence="1">Uncharacterized protein</fullName>
    </submittedName>
</protein>
<dbReference type="AlphaFoldDB" id="M9LWH6"/>
<reference evidence="2" key="1">
    <citation type="journal article" date="2013" name="Genome Announc.">
        <title>Genome sequence of the basidiomycetous yeast Pseudozyma antarctica T-34, a producer of the glycolipid biosurfactants mannosylerythritol lipids.</title>
        <authorList>
            <person name="Morita T."/>
            <person name="Koike H."/>
            <person name="Koyama Y."/>
            <person name="Hagiwara H."/>
            <person name="Ito E."/>
            <person name="Fukuoka T."/>
            <person name="Imura T."/>
            <person name="Machida M."/>
            <person name="Kitamoto D."/>
        </authorList>
    </citation>
    <scope>NUCLEOTIDE SEQUENCE [LARGE SCALE GENOMIC DNA]</scope>
    <source>
        <strain evidence="2">T-34</strain>
    </source>
</reference>
<organism evidence="1 2">
    <name type="scientific">Pseudozyma antarctica (strain T-34)</name>
    <name type="common">Yeast</name>
    <name type="synonym">Candida antarctica</name>
    <dbReference type="NCBI Taxonomy" id="1151754"/>
    <lineage>
        <taxon>Eukaryota</taxon>
        <taxon>Fungi</taxon>
        <taxon>Dikarya</taxon>
        <taxon>Basidiomycota</taxon>
        <taxon>Ustilaginomycotina</taxon>
        <taxon>Ustilaginomycetes</taxon>
        <taxon>Ustilaginales</taxon>
        <taxon>Ustilaginaceae</taxon>
        <taxon>Moesziomyces</taxon>
    </lineage>
</organism>
<name>M9LWH6_PSEA3</name>
<evidence type="ECO:0000313" key="1">
    <source>
        <dbReference type="EMBL" id="GAC74679.1"/>
    </source>
</evidence>